<gene>
    <name evidence="1" type="ORF">NMS_0146</name>
</gene>
<dbReference type="AlphaFoldDB" id="W8VNY3"/>
<dbReference type="HOGENOM" id="CLU_3155493_0_0_10"/>
<protein>
    <submittedName>
        <fullName evidence="1">Uncharacterized protein</fullName>
    </submittedName>
</protein>
<dbReference type="KEGG" id="nmf:NMS_0146"/>
<accession>W8VNY3</accession>
<keyword evidence="2" id="KW-1185">Reference proteome</keyword>
<evidence type="ECO:0000313" key="2">
    <source>
        <dbReference type="Proteomes" id="UP000031760"/>
    </source>
</evidence>
<sequence>MFKVVTSCCSSFEQPKKVAVTKVENRNPIDMEIQQFLFKIFFIFNSLI</sequence>
<name>W8VNY3_9FLAO</name>
<reference evidence="1 2" key="1">
    <citation type="journal article" date="2014" name="Proc. Natl. Acad. Sci. U.S.A.">
        <title>Functional characterization of flavobacteria rhodopsins reveals a unique class of light-driven chloride pump in bacteria.</title>
        <authorList>
            <person name="Yoshizawa S."/>
            <person name="Kumagai Y."/>
            <person name="Kim H."/>
            <person name="Ogura Y."/>
            <person name="Hayashi T."/>
            <person name="Iwasaki W."/>
            <person name="DeLong E.F."/>
            <person name="Kogure K."/>
        </authorList>
    </citation>
    <scope>NUCLEOTIDE SEQUENCE [LARGE SCALE GENOMIC DNA]</scope>
    <source>
        <strain evidence="1 2">S1-08</strain>
    </source>
</reference>
<organism evidence="1 2">
    <name type="scientific">Nonlabens marinus S1-08</name>
    <dbReference type="NCBI Taxonomy" id="1454201"/>
    <lineage>
        <taxon>Bacteria</taxon>
        <taxon>Pseudomonadati</taxon>
        <taxon>Bacteroidota</taxon>
        <taxon>Flavobacteriia</taxon>
        <taxon>Flavobacteriales</taxon>
        <taxon>Flavobacteriaceae</taxon>
        <taxon>Nonlabens</taxon>
    </lineage>
</organism>
<evidence type="ECO:0000313" key="1">
    <source>
        <dbReference type="EMBL" id="BAO54155.1"/>
    </source>
</evidence>
<dbReference type="Proteomes" id="UP000031760">
    <property type="component" value="Chromosome"/>
</dbReference>
<proteinExistence type="predicted"/>
<dbReference type="EMBL" id="AP014548">
    <property type="protein sequence ID" value="BAO54155.1"/>
    <property type="molecule type" value="Genomic_DNA"/>
</dbReference>